<evidence type="ECO:0000313" key="1">
    <source>
        <dbReference type="EMBL" id="KAF7807712.1"/>
    </source>
</evidence>
<keyword evidence="2" id="KW-1185">Reference proteome</keyword>
<comment type="caution">
    <text evidence="1">The sequence shown here is derived from an EMBL/GenBank/DDBJ whole genome shotgun (WGS) entry which is preliminary data.</text>
</comment>
<accession>A0A834W351</accession>
<reference evidence="1" key="1">
    <citation type="submission" date="2020-09" db="EMBL/GenBank/DDBJ databases">
        <title>Genome-Enabled Discovery of Anthraquinone Biosynthesis in Senna tora.</title>
        <authorList>
            <person name="Kang S.-H."/>
            <person name="Pandey R.P."/>
            <person name="Lee C.-M."/>
            <person name="Sim J.-S."/>
            <person name="Jeong J.-T."/>
            <person name="Choi B.-S."/>
            <person name="Jung M."/>
            <person name="Ginzburg D."/>
            <person name="Zhao K."/>
            <person name="Won S.Y."/>
            <person name="Oh T.-J."/>
            <person name="Yu Y."/>
            <person name="Kim N.-H."/>
            <person name="Lee O.R."/>
            <person name="Lee T.-H."/>
            <person name="Bashyal P."/>
            <person name="Kim T.-S."/>
            <person name="Lee W.-H."/>
            <person name="Kawkins C."/>
            <person name="Kim C.-K."/>
            <person name="Kim J.S."/>
            <person name="Ahn B.O."/>
            <person name="Rhee S.Y."/>
            <person name="Sohng J.K."/>
        </authorList>
    </citation>
    <scope>NUCLEOTIDE SEQUENCE</scope>
    <source>
        <tissue evidence="1">Leaf</tissue>
    </source>
</reference>
<dbReference type="EMBL" id="JAAIUW010000012">
    <property type="protein sequence ID" value="KAF7807712.1"/>
    <property type="molecule type" value="Genomic_DNA"/>
</dbReference>
<proteinExistence type="predicted"/>
<protein>
    <submittedName>
        <fullName evidence="1">Uncharacterized protein</fullName>
    </submittedName>
</protein>
<sequence length="30" mass="3137">MAGVFLEGTTSATNNFNCDNKLGERGFGSV</sequence>
<name>A0A834W351_9FABA</name>
<dbReference type="AlphaFoldDB" id="A0A834W351"/>
<evidence type="ECO:0000313" key="2">
    <source>
        <dbReference type="Proteomes" id="UP000634136"/>
    </source>
</evidence>
<organism evidence="1 2">
    <name type="scientific">Senna tora</name>
    <dbReference type="NCBI Taxonomy" id="362788"/>
    <lineage>
        <taxon>Eukaryota</taxon>
        <taxon>Viridiplantae</taxon>
        <taxon>Streptophyta</taxon>
        <taxon>Embryophyta</taxon>
        <taxon>Tracheophyta</taxon>
        <taxon>Spermatophyta</taxon>
        <taxon>Magnoliopsida</taxon>
        <taxon>eudicotyledons</taxon>
        <taxon>Gunneridae</taxon>
        <taxon>Pentapetalae</taxon>
        <taxon>rosids</taxon>
        <taxon>fabids</taxon>
        <taxon>Fabales</taxon>
        <taxon>Fabaceae</taxon>
        <taxon>Caesalpinioideae</taxon>
        <taxon>Cassia clade</taxon>
        <taxon>Senna</taxon>
    </lineage>
</organism>
<dbReference type="Proteomes" id="UP000634136">
    <property type="component" value="Unassembled WGS sequence"/>
</dbReference>
<gene>
    <name evidence="1" type="ORF">G2W53_039873</name>
</gene>